<feature type="compositionally biased region" description="Basic and acidic residues" evidence="1">
    <location>
        <begin position="57"/>
        <end position="70"/>
    </location>
</feature>
<dbReference type="Proteomes" id="UP001500683">
    <property type="component" value="Unassembled WGS sequence"/>
</dbReference>
<evidence type="ECO:0000313" key="3">
    <source>
        <dbReference type="Proteomes" id="UP001500683"/>
    </source>
</evidence>
<organism evidence="2 3">
    <name type="scientific">Actinomadura miaoliensis</name>
    <dbReference type="NCBI Taxonomy" id="430685"/>
    <lineage>
        <taxon>Bacteria</taxon>
        <taxon>Bacillati</taxon>
        <taxon>Actinomycetota</taxon>
        <taxon>Actinomycetes</taxon>
        <taxon>Streptosporangiales</taxon>
        <taxon>Thermomonosporaceae</taxon>
        <taxon>Actinomadura</taxon>
    </lineage>
</organism>
<feature type="region of interest" description="Disordered" evidence="1">
    <location>
        <begin position="51"/>
        <end position="70"/>
    </location>
</feature>
<gene>
    <name evidence="2" type="ORF">GCM10022214_38920</name>
</gene>
<keyword evidence="3" id="KW-1185">Reference proteome</keyword>
<feature type="region of interest" description="Disordered" evidence="1">
    <location>
        <begin position="1"/>
        <end position="41"/>
    </location>
</feature>
<evidence type="ECO:0000256" key="1">
    <source>
        <dbReference type="SAM" id="MobiDB-lite"/>
    </source>
</evidence>
<reference evidence="3" key="1">
    <citation type="journal article" date="2019" name="Int. J. Syst. Evol. Microbiol.">
        <title>The Global Catalogue of Microorganisms (GCM) 10K type strain sequencing project: providing services to taxonomists for standard genome sequencing and annotation.</title>
        <authorList>
            <consortium name="The Broad Institute Genomics Platform"/>
            <consortium name="The Broad Institute Genome Sequencing Center for Infectious Disease"/>
            <person name="Wu L."/>
            <person name="Ma J."/>
        </authorList>
    </citation>
    <scope>NUCLEOTIDE SEQUENCE [LARGE SCALE GENOMIC DNA]</scope>
    <source>
        <strain evidence="3">JCM 16702</strain>
    </source>
</reference>
<name>A0ABP7VYW4_9ACTN</name>
<sequence>MTVRDGGGQAEDDAASPLGKRKDSVTLTAAAGPSGPIRRTFGPYLAAVWRSRVKGGGSDRRERVPWESPT</sequence>
<dbReference type="EMBL" id="BAAAZG010000024">
    <property type="protein sequence ID" value="GAA4077390.1"/>
    <property type="molecule type" value="Genomic_DNA"/>
</dbReference>
<proteinExistence type="predicted"/>
<evidence type="ECO:0000313" key="2">
    <source>
        <dbReference type="EMBL" id="GAA4077390.1"/>
    </source>
</evidence>
<accession>A0ABP7VYW4</accession>
<comment type="caution">
    <text evidence="2">The sequence shown here is derived from an EMBL/GenBank/DDBJ whole genome shotgun (WGS) entry which is preliminary data.</text>
</comment>
<protein>
    <recommendedName>
        <fullName evidence="4">DUF397 domain-containing protein</fullName>
    </recommendedName>
</protein>
<evidence type="ECO:0008006" key="4">
    <source>
        <dbReference type="Google" id="ProtNLM"/>
    </source>
</evidence>